<dbReference type="EMBL" id="CP001154">
    <property type="protein sequence ID" value="ACO76131.1"/>
    <property type="molecule type" value="Genomic_DNA"/>
</dbReference>
<keyword evidence="2" id="KW-0812">Transmembrane</keyword>
<dbReference type="KEGG" id="lhk:LHK_03153"/>
<keyword evidence="2" id="KW-0472">Membrane</keyword>
<reference evidence="3 4" key="1">
    <citation type="journal article" date="2009" name="PLoS Genet.">
        <title>The complete genome and proteome of Laribacter hongkongensis reveal potential mechanisms for adaptations to different temperatures and habitats.</title>
        <authorList>
            <person name="Woo P.C."/>
            <person name="Lau S.K."/>
            <person name="Tse H."/>
            <person name="Teng J.L."/>
            <person name="Curreem S.O."/>
            <person name="Tsang A.K."/>
            <person name="Fan R.Y."/>
            <person name="Wong G.K."/>
            <person name="Huang Y."/>
            <person name="Loman N.J."/>
            <person name="Snyder L.A."/>
            <person name="Cai J.J."/>
            <person name="Huang J.D."/>
            <person name="Mak W."/>
            <person name="Pallen M.J."/>
            <person name="Lok S."/>
            <person name="Yuen K.Y."/>
        </authorList>
    </citation>
    <scope>NUCLEOTIDE SEQUENCE [LARGE SCALE GENOMIC DNA]</scope>
    <source>
        <strain evidence="3 4">HLHK9</strain>
    </source>
</reference>
<dbReference type="HOGENOM" id="CLU_2973895_0_0_4"/>
<protein>
    <submittedName>
        <fullName evidence="3">Uncharacterized protein</fullName>
    </submittedName>
</protein>
<proteinExistence type="predicted"/>
<keyword evidence="2" id="KW-1133">Transmembrane helix</keyword>
<accession>C1D696</accession>
<name>C1D696_LARHH</name>
<feature type="transmembrane region" description="Helical" evidence="2">
    <location>
        <begin position="31"/>
        <end position="48"/>
    </location>
</feature>
<sequence>MHGQDHDGAEQQEQDVARSRGRRSHGRHRDGEYGAVLAIFMPIVYFVSKTMQATRASS</sequence>
<feature type="compositionally biased region" description="Basic residues" evidence="1">
    <location>
        <begin position="19"/>
        <end position="28"/>
    </location>
</feature>
<dbReference type="Proteomes" id="UP000002010">
    <property type="component" value="Chromosome"/>
</dbReference>
<organism evidence="3 4">
    <name type="scientific">Laribacter hongkongensis (strain HLHK9)</name>
    <dbReference type="NCBI Taxonomy" id="557598"/>
    <lineage>
        <taxon>Bacteria</taxon>
        <taxon>Pseudomonadati</taxon>
        <taxon>Pseudomonadota</taxon>
        <taxon>Betaproteobacteria</taxon>
        <taxon>Neisseriales</taxon>
        <taxon>Aquaspirillaceae</taxon>
        <taxon>Laribacter</taxon>
    </lineage>
</organism>
<gene>
    <name evidence="3" type="ordered locus">LHK_03153</name>
</gene>
<feature type="region of interest" description="Disordered" evidence="1">
    <location>
        <begin position="1"/>
        <end position="31"/>
    </location>
</feature>
<keyword evidence="4" id="KW-1185">Reference proteome</keyword>
<evidence type="ECO:0000313" key="3">
    <source>
        <dbReference type="EMBL" id="ACO76131.1"/>
    </source>
</evidence>
<evidence type="ECO:0000313" key="4">
    <source>
        <dbReference type="Proteomes" id="UP000002010"/>
    </source>
</evidence>
<evidence type="ECO:0000256" key="2">
    <source>
        <dbReference type="SAM" id="Phobius"/>
    </source>
</evidence>
<dbReference type="AlphaFoldDB" id="C1D696"/>
<evidence type="ECO:0000256" key="1">
    <source>
        <dbReference type="SAM" id="MobiDB-lite"/>
    </source>
</evidence>